<dbReference type="Proteomes" id="UP000193228">
    <property type="component" value="Unassembled WGS sequence"/>
</dbReference>
<sequence>MKKLRDCAGTLFVAAAVVTLSLAVPAAGRASEERDDMKAEAAGERANFAQAFCQVSPERIDAYKEKLRKTLREATDFEQRWQTGWRRAENNNSRMNGLRERDPDEFKARVKVNCERLKWLAENSLRAPARK</sequence>
<protein>
    <recommendedName>
        <fullName evidence="4">Lysozyme inhibitor LprI N-terminal domain-containing protein</fullName>
    </recommendedName>
</protein>
<feature type="chain" id="PRO_5012100983" description="Lysozyme inhibitor LprI N-terminal domain-containing protein" evidence="1">
    <location>
        <begin position="27"/>
        <end position="131"/>
    </location>
</feature>
<accession>A0A1X7KS15</accession>
<dbReference type="EMBL" id="FXAT01000004">
    <property type="protein sequence ID" value="SMG44381.1"/>
    <property type="molecule type" value="Genomic_DNA"/>
</dbReference>
<proteinExistence type="predicted"/>
<dbReference type="RefSeq" id="WP_085484013.1">
    <property type="nucleotide sequence ID" value="NZ_FXAT01000004.1"/>
</dbReference>
<gene>
    <name evidence="2" type="ORF">SAMN06265784_104263</name>
</gene>
<reference evidence="3" key="1">
    <citation type="submission" date="2017-04" db="EMBL/GenBank/DDBJ databases">
        <authorList>
            <person name="Varghese N."/>
            <person name="Submissions S."/>
        </authorList>
    </citation>
    <scope>NUCLEOTIDE SEQUENCE [LARGE SCALE GENOMIC DNA]</scope>
    <source>
        <strain evidence="3">LMG 29540</strain>
    </source>
</reference>
<evidence type="ECO:0000313" key="2">
    <source>
        <dbReference type="EMBL" id="SMG44381.1"/>
    </source>
</evidence>
<evidence type="ECO:0008006" key="4">
    <source>
        <dbReference type="Google" id="ProtNLM"/>
    </source>
</evidence>
<evidence type="ECO:0000313" key="3">
    <source>
        <dbReference type="Proteomes" id="UP000193228"/>
    </source>
</evidence>
<name>A0A1X7KS15_9BURK</name>
<dbReference type="AlphaFoldDB" id="A0A1X7KS15"/>
<keyword evidence="3" id="KW-1185">Reference proteome</keyword>
<organism evidence="2 3">
    <name type="scientific">Paraburkholderia susongensis</name>
    <dbReference type="NCBI Taxonomy" id="1515439"/>
    <lineage>
        <taxon>Bacteria</taxon>
        <taxon>Pseudomonadati</taxon>
        <taxon>Pseudomonadota</taxon>
        <taxon>Betaproteobacteria</taxon>
        <taxon>Burkholderiales</taxon>
        <taxon>Burkholderiaceae</taxon>
        <taxon>Paraburkholderia</taxon>
    </lineage>
</organism>
<dbReference type="OrthoDB" id="9007952at2"/>
<feature type="signal peptide" evidence="1">
    <location>
        <begin position="1"/>
        <end position="26"/>
    </location>
</feature>
<evidence type="ECO:0000256" key="1">
    <source>
        <dbReference type="SAM" id="SignalP"/>
    </source>
</evidence>
<keyword evidence="1" id="KW-0732">Signal</keyword>